<gene>
    <name evidence="1" type="ORF">BV22DRAFT_851161</name>
</gene>
<keyword evidence="2" id="KW-1185">Reference proteome</keyword>
<protein>
    <submittedName>
        <fullName evidence="1">Uncharacterized protein</fullName>
    </submittedName>
</protein>
<reference evidence="1" key="1">
    <citation type="journal article" date="2021" name="New Phytol.">
        <title>Evolutionary innovations through gain and loss of genes in the ectomycorrhizal Boletales.</title>
        <authorList>
            <person name="Wu G."/>
            <person name="Miyauchi S."/>
            <person name="Morin E."/>
            <person name="Kuo A."/>
            <person name="Drula E."/>
            <person name="Varga T."/>
            <person name="Kohler A."/>
            <person name="Feng B."/>
            <person name="Cao Y."/>
            <person name="Lipzen A."/>
            <person name="Daum C."/>
            <person name="Hundley H."/>
            <person name="Pangilinan J."/>
            <person name="Johnson J."/>
            <person name="Barry K."/>
            <person name="LaButti K."/>
            <person name="Ng V."/>
            <person name="Ahrendt S."/>
            <person name="Min B."/>
            <person name="Choi I.G."/>
            <person name="Park H."/>
            <person name="Plett J.M."/>
            <person name="Magnuson J."/>
            <person name="Spatafora J.W."/>
            <person name="Nagy L.G."/>
            <person name="Henrissat B."/>
            <person name="Grigoriev I.V."/>
            <person name="Yang Z.L."/>
            <person name="Xu J."/>
            <person name="Martin F.M."/>
        </authorList>
    </citation>
    <scope>NUCLEOTIDE SEQUENCE</scope>
    <source>
        <strain evidence="1">KUC20120723A-06</strain>
    </source>
</reference>
<evidence type="ECO:0000313" key="1">
    <source>
        <dbReference type="EMBL" id="KAH7919626.1"/>
    </source>
</evidence>
<accession>A0ACB8B1C6</accession>
<sequence>MSGLPTALEAETARAIFFGLPPSHSMPPVRPTLSFFALVAGAFALGTVTDRKTAGVSDPHVHDNNGHGDKMTIDDPSSYVSANGITGYRHQKINKYFSLIFCSLAQLAKTTKEKPSKDPSCDKTCGTVPSRNV</sequence>
<organism evidence="1 2">
    <name type="scientific">Leucogyrophana mollusca</name>
    <dbReference type="NCBI Taxonomy" id="85980"/>
    <lineage>
        <taxon>Eukaryota</taxon>
        <taxon>Fungi</taxon>
        <taxon>Dikarya</taxon>
        <taxon>Basidiomycota</taxon>
        <taxon>Agaricomycotina</taxon>
        <taxon>Agaricomycetes</taxon>
        <taxon>Agaricomycetidae</taxon>
        <taxon>Boletales</taxon>
        <taxon>Boletales incertae sedis</taxon>
        <taxon>Leucogyrophana</taxon>
    </lineage>
</organism>
<comment type="caution">
    <text evidence="1">The sequence shown here is derived from an EMBL/GenBank/DDBJ whole genome shotgun (WGS) entry which is preliminary data.</text>
</comment>
<name>A0ACB8B1C6_9AGAM</name>
<dbReference type="Proteomes" id="UP000790709">
    <property type="component" value="Unassembled WGS sequence"/>
</dbReference>
<proteinExistence type="predicted"/>
<dbReference type="EMBL" id="MU266643">
    <property type="protein sequence ID" value="KAH7919626.1"/>
    <property type="molecule type" value="Genomic_DNA"/>
</dbReference>
<evidence type="ECO:0000313" key="2">
    <source>
        <dbReference type="Proteomes" id="UP000790709"/>
    </source>
</evidence>